<gene>
    <name evidence="2" type="ORF">BXY75_2272</name>
</gene>
<keyword evidence="1" id="KW-0472">Membrane</keyword>
<name>A0A3L9YE12_9FLAO</name>
<feature type="transmembrane region" description="Helical" evidence="1">
    <location>
        <begin position="23"/>
        <end position="41"/>
    </location>
</feature>
<accession>A0A3L9YE12</accession>
<reference evidence="2 3" key="1">
    <citation type="submission" date="2018-10" db="EMBL/GenBank/DDBJ databases">
        <title>Genomic Encyclopedia of Archaeal and Bacterial Type Strains, Phase II (KMG-II): from individual species to whole genera.</title>
        <authorList>
            <person name="Goeker M."/>
        </authorList>
    </citation>
    <scope>NUCLEOTIDE SEQUENCE [LARGE SCALE GENOMIC DNA]</scope>
    <source>
        <strain evidence="2 3">DSM 23424</strain>
    </source>
</reference>
<evidence type="ECO:0000313" key="3">
    <source>
        <dbReference type="Proteomes" id="UP000271339"/>
    </source>
</evidence>
<protein>
    <submittedName>
        <fullName evidence="2">Uncharacterized protein</fullName>
    </submittedName>
</protein>
<dbReference type="EMBL" id="REFC01000013">
    <property type="protein sequence ID" value="RMA58891.1"/>
    <property type="molecule type" value="Genomic_DNA"/>
</dbReference>
<comment type="caution">
    <text evidence="2">The sequence shown here is derived from an EMBL/GenBank/DDBJ whole genome shotgun (WGS) entry which is preliminary data.</text>
</comment>
<evidence type="ECO:0000313" key="2">
    <source>
        <dbReference type="EMBL" id="RMA58891.1"/>
    </source>
</evidence>
<organism evidence="2 3">
    <name type="scientific">Ulvibacter antarcticus</name>
    <dbReference type="NCBI Taxonomy" id="442714"/>
    <lineage>
        <taxon>Bacteria</taxon>
        <taxon>Pseudomonadati</taxon>
        <taxon>Bacteroidota</taxon>
        <taxon>Flavobacteriia</taxon>
        <taxon>Flavobacteriales</taxon>
        <taxon>Flavobacteriaceae</taxon>
        <taxon>Ulvibacter</taxon>
    </lineage>
</organism>
<dbReference type="Proteomes" id="UP000271339">
    <property type="component" value="Unassembled WGS sequence"/>
</dbReference>
<keyword evidence="1" id="KW-0812">Transmembrane</keyword>
<keyword evidence="3" id="KW-1185">Reference proteome</keyword>
<evidence type="ECO:0000256" key="1">
    <source>
        <dbReference type="SAM" id="Phobius"/>
    </source>
</evidence>
<sequence length="462" mass="49022">MVNYDDLKNQTNQTPHSMIQKNLVFVFIVLFSISIHAQVGIGTITPDPSAALDITSTETGILIPRLTQAERDLIVSPATGLLIFQTDGTAGFYYWNGTVWSPFSGGAASNWAASANDIYNANSGNVGVGTATPTTKLHIESIGSAMTIVNQDFESAITPFTTGGDANWALQTTTVNSGSSAAGSGAISDNQTTYMEYAANIPAGGATLSFYSSVSSEVNFDFLRFYINGLQQDEWSGNLSYAQQTYALAQGTNTLRWAYEKDVSASSGSDAAFIDDVVISSAAPPALRLVDGNQATGKALISDANGNATWQQLTNADIADIPLIVSFSGMEIPMCDVVSVGSTGTFSVTIKGVPTTVNWQVLARQTTAGTVISGGGIDVLAAPLRPERLQVRYDFSPPLPFTPLGFIFSANNNSSFPDTFSLNYAAKSATSLTMNITRTDVFGDQSANCWAGQFYFDVFMTD</sequence>
<dbReference type="AlphaFoldDB" id="A0A3L9YE12"/>
<keyword evidence="1" id="KW-1133">Transmembrane helix</keyword>
<proteinExistence type="predicted"/>